<dbReference type="PANTHER" id="PTHR15528:SF5">
    <property type="entry name" value="PEROXISOME PROLIFERATOR-ACTIVATED RECEPTOR GAMMA COACTIVATOR-RELATED PROTEIN 1"/>
    <property type="match status" value="1"/>
</dbReference>
<keyword evidence="6" id="KW-0804">Transcription</keyword>
<feature type="compositionally biased region" description="Basic and acidic residues" evidence="9">
    <location>
        <begin position="313"/>
        <end position="333"/>
    </location>
</feature>
<keyword evidence="12" id="KW-1185">Reference proteome</keyword>
<feature type="compositionally biased region" description="Basic residues" evidence="9">
    <location>
        <begin position="922"/>
        <end position="934"/>
    </location>
</feature>
<evidence type="ECO:0000313" key="11">
    <source>
        <dbReference type="EMBL" id="KAJ8418106.1"/>
    </source>
</evidence>
<dbReference type="GO" id="GO:0005634">
    <property type="term" value="C:nucleus"/>
    <property type="evidence" value="ECO:0007669"/>
    <property type="project" value="UniProtKB-SubCell"/>
</dbReference>
<organism evidence="11 12">
    <name type="scientific">Aldrovandia affinis</name>
    <dbReference type="NCBI Taxonomy" id="143900"/>
    <lineage>
        <taxon>Eukaryota</taxon>
        <taxon>Metazoa</taxon>
        <taxon>Chordata</taxon>
        <taxon>Craniata</taxon>
        <taxon>Vertebrata</taxon>
        <taxon>Euteleostomi</taxon>
        <taxon>Actinopterygii</taxon>
        <taxon>Neopterygii</taxon>
        <taxon>Teleostei</taxon>
        <taxon>Notacanthiformes</taxon>
        <taxon>Halosauridae</taxon>
        <taxon>Aldrovandia</taxon>
    </lineage>
</organism>
<feature type="region of interest" description="Disordered" evidence="9">
    <location>
        <begin position="278"/>
        <end position="465"/>
    </location>
</feature>
<dbReference type="InterPro" id="IPR000504">
    <property type="entry name" value="RRM_dom"/>
</dbReference>
<feature type="compositionally biased region" description="Polar residues" evidence="9">
    <location>
        <begin position="910"/>
        <end position="919"/>
    </location>
</feature>
<accession>A0AAD7X1X6</accession>
<evidence type="ECO:0000256" key="3">
    <source>
        <dbReference type="ARBA" id="ARBA00022884"/>
    </source>
</evidence>
<comment type="subcellular location">
    <subcellularLocation>
        <location evidence="1">Nucleus</location>
    </subcellularLocation>
</comment>
<keyword evidence="7" id="KW-0539">Nucleus</keyword>
<evidence type="ECO:0000256" key="5">
    <source>
        <dbReference type="ARBA" id="ARBA00023159"/>
    </source>
</evidence>
<evidence type="ECO:0000313" key="12">
    <source>
        <dbReference type="Proteomes" id="UP001221898"/>
    </source>
</evidence>
<keyword evidence="5" id="KW-0010">Activator</keyword>
<dbReference type="SUPFAM" id="SSF54928">
    <property type="entry name" value="RNA-binding domain, RBD"/>
    <property type="match status" value="1"/>
</dbReference>
<dbReference type="Proteomes" id="UP001221898">
    <property type="component" value="Unassembled WGS sequence"/>
</dbReference>
<name>A0AAD7X1X6_9TELE</name>
<evidence type="ECO:0000259" key="10">
    <source>
        <dbReference type="PROSITE" id="PS50102"/>
    </source>
</evidence>
<feature type="compositionally biased region" description="Polar residues" evidence="9">
    <location>
        <begin position="567"/>
        <end position="584"/>
    </location>
</feature>
<feature type="region of interest" description="Disordered" evidence="9">
    <location>
        <begin position="744"/>
        <end position="1029"/>
    </location>
</feature>
<dbReference type="GO" id="GO:0003712">
    <property type="term" value="F:transcription coregulator activity"/>
    <property type="evidence" value="ECO:0007669"/>
    <property type="project" value="InterPro"/>
</dbReference>
<feature type="compositionally biased region" description="Pro residues" evidence="9">
    <location>
        <begin position="843"/>
        <end position="854"/>
    </location>
</feature>
<feature type="domain" description="RRM" evidence="10">
    <location>
        <begin position="1051"/>
        <end position="1128"/>
    </location>
</feature>
<evidence type="ECO:0000256" key="7">
    <source>
        <dbReference type="ARBA" id="ARBA00023242"/>
    </source>
</evidence>
<dbReference type="Gene3D" id="3.30.70.330">
    <property type="match status" value="1"/>
</dbReference>
<feature type="compositionally biased region" description="Basic and acidic residues" evidence="9">
    <location>
        <begin position="424"/>
        <end position="434"/>
    </location>
</feature>
<keyword evidence="3 8" id="KW-0694">RNA-binding</keyword>
<dbReference type="PROSITE" id="PS50102">
    <property type="entry name" value="RRM"/>
    <property type="match status" value="1"/>
</dbReference>
<evidence type="ECO:0000256" key="8">
    <source>
        <dbReference type="PROSITE-ProRule" id="PRU00176"/>
    </source>
</evidence>
<dbReference type="InterPro" id="IPR012677">
    <property type="entry name" value="Nucleotide-bd_a/b_plait_sf"/>
</dbReference>
<comment type="caution">
    <text evidence="11">The sequence shown here is derived from an EMBL/GenBank/DDBJ whole genome shotgun (WGS) entry which is preliminary data.</text>
</comment>
<keyword evidence="4" id="KW-0805">Transcription regulation</keyword>
<feature type="compositionally biased region" description="Basic and acidic residues" evidence="9">
    <location>
        <begin position="889"/>
        <end position="904"/>
    </location>
</feature>
<feature type="compositionally biased region" description="Low complexity" evidence="9">
    <location>
        <begin position="935"/>
        <end position="953"/>
    </location>
</feature>
<dbReference type="GO" id="GO:0003723">
    <property type="term" value="F:RNA binding"/>
    <property type="evidence" value="ECO:0007669"/>
    <property type="project" value="UniProtKB-UniRule"/>
</dbReference>
<dbReference type="InterPro" id="IPR035979">
    <property type="entry name" value="RBD_domain_sf"/>
</dbReference>
<feature type="compositionally biased region" description="Pro residues" evidence="9">
    <location>
        <begin position="439"/>
        <end position="450"/>
    </location>
</feature>
<reference evidence="11" key="1">
    <citation type="journal article" date="2023" name="Science">
        <title>Genome structures resolve the early diversification of teleost fishes.</title>
        <authorList>
            <person name="Parey E."/>
            <person name="Louis A."/>
            <person name="Montfort J."/>
            <person name="Bouchez O."/>
            <person name="Roques C."/>
            <person name="Iampietro C."/>
            <person name="Lluch J."/>
            <person name="Castinel A."/>
            <person name="Donnadieu C."/>
            <person name="Desvignes T."/>
            <person name="Floi Bucao C."/>
            <person name="Jouanno E."/>
            <person name="Wen M."/>
            <person name="Mejri S."/>
            <person name="Dirks R."/>
            <person name="Jansen H."/>
            <person name="Henkel C."/>
            <person name="Chen W.J."/>
            <person name="Zahm M."/>
            <person name="Cabau C."/>
            <person name="Klopp C."/>
            <person name="Thompson A.W."/>
            <person name="Robinson-Rechavi M."/>
            <person name="Braasch I."/>
            <person name="Lecointre G."/>
            <person name="Bobe J."/>
            <person name="Postlethwait J.H."/>
            <person name="Berthelot C."/>
            <person name="Roest Crollius H."/>
            <person name="Guiguen Y."/>
        </authorList>
    </citation>
    <scope>NUCLEOTIDE SEQUENCE</scope>
    <source>
        <strain evidence="11">NC1722</strain>
    </source>
</reference>
<proteinExistence type="predicted"/>
<dbReference type="AlphaFoldDB" id="A0AAD7X1X6"/>
<protein>
    <recommendedName>
        <fullName evidence="10">RRM domain-containing protein</fullName>
    </recommendedName>
</protein>
<dbReference type="CDD" id="cd12624">
    <property type="entry name" value="RRM_PRC"/>
    <property type="match status" value="1"/>
</dbReference>
<feature type="compositionally biased region" description="Low complexity" evidence="9">
    <location>
        <begin position="988"/>
        <end position="1003"/>
    </location>
</feature>
<dbReference type="PANTHER" id="PTHR15528">
    <property type="entry name" value="PEROXISOME PROLIFERATOR ACTIVATED RECEPTOR GAMMA COACTIVATOR 1 PGC-1 -RELATED"/>
    <property type="match status" value="1"/>
</dbReference>
<dbReference type="InterPro" id="IPR034605">
    <property type="entry name" value="PGC-1"/>
</dbReference>
<gene>
    <name evidence="11" type="ORF">AAFF_G00138150</name>
</gene>
<dbReference type="GO" id="GO:0045944">
    <property type="term" value="P:positive regulation of transcription by RNA polymerase II"/>
    <property type="evidence" value="ECO:0007669"/>
    <property type="project" value="TreeGrafter"/>
</dbReference>
<feature type="compositionally biased region" description="Low complexity" evidence="9">
    <location>
        <begin position="670"/>
        <end position="700"/>
    </location>
</feature>
<evidence type="ECO:0000256" key="1">
    <source>
        <dbReference type="ARBA" id="ARBA00004123"/>
    </source>
</evidence>
<feature type="compositionally biased region" description="Basic residues" evidence="9">
    <location>
        <begin position="957"/>
        <end position="966"/>
    </location>
</feature>
<dbReference type="Pfam" id="PF00076">
    <property type="entry name" value="RRM_1"/>
    <property type="match status" value="1"/>
</dbReference>
<feature type="compositionally biased region" description="Polar residues" evidence="9">
    <location>
        <begin position="545"/>
        <end position="555"/>
    </location>
</feature>
<feature type="region of interest" description="Disordered" evidence="9">
    <location>
        <begin position="522"/>
        <end position="720"/>
    </location>
</feature>
<evidence type="ECO:0000256" key="9">
    <source>
        <dbReference type="SAM" id="MobiDB-lite"/>
    </source>
</evidence>
<feature type="compositionally biased region" description="Low complexity" evidence="9">
    <location>
        <begin position="971"/>
        <end position="981"/>
    </location>
</feature>
<feature type="compositionally biased region" description="Polar residues" evidence="9">
    <location>
        <begin position="626"/>
        <end position="641"/>
    </location>
</feature>
<dbReference type="EMBL" id="JAINUG010000002">
    <property type="protein sequence ID" value="KAJ8418106.1"/>
    <property type="molecule type" value="Genomic_DNA"/>
</dbReference>
<dbReference type="InterPro" id="IPR034834">
    <property type="entry name" value="PRC_RRM"/>
</dbReference>
<dbReference type="SMART" id="SM00360">
    <property type="entry name" value="RRM"/>
    <property type="match status" value="1"/>
</dbReference>
<evidence type="ECO:0000256" key="2">
    <source>
        <dbReference type="ARBA" id="ARBA00022553"/>
    </source>
</evidence>
<keyword evidence="2" id="KW-0597">Phosphoprotein</keyword>
<evidence type="ECO:0000256" key="6">
    <source>
        <dbReference type="ARBA" id="ARBA00023163"/>
    </source>
</evidence>
<sequence length="1171" mass="128895">MLLWSCKMAARWGEGEENVYTCNMELFSTNALSEDALTSGNVHDSSLDSRDALQSFTDCLDPSILSIFEEPSVDAKSNLDEESEATLLTALTEILDNVDEDNLSPFDTLPDSEFLSGQKSREQSPLKRLLNLSLCSSDNPKSMSSVGKVEGLGMVWEECPWWEVQGMALQRSDGEEEDYAEASCPDRVSDSHPSSGQWGLPLTLGQEGNYVSVTLCHLVKNMHPYCMPVCLEPAEGDNEQMLPEGGILLEVVDQGEQGEPILAIPDLNFSVMLLKEETESEQRVPEEEIPENTQSKGIPRGPVLLPDPTPMTQEREEKVIMERPKEETTEKCPSRWKKKRKTIEGRHSKGRILRSTSANQGLEPLSQKPLQSGRRSSEKKKKPLQPEAEADGIPASISETPSDPKPKPLSLQQYRLLRQKRKPAPKENQEDHRTKWPTLPEPPKELPPLPCLLEPNPRDPRRTSNCQLTKTASEITPTWQPMGTSAPPIPEALLMPLGSALVSSNKISAPLAKPHLAQPALTALATSPKRPTSRNDLAPVGGLQGTSSPVCQSPPTGALQHCPPATRPSQSEKATSLQNTTDGVGSQEPGVQGIEMQQQHRAFPTAALQPAPPTTEPECPREPLPQTTTKTTEQRGQSDPTPQKAGAELPKYPLPTKPAAIASEPPPSASQPQLSASPASASQPGLPAQAQTTKPQQATANKPTPVQVPPSGKSSGTRELIQAFTTEIGIEAADLTSLLEQFEETQAKEQQRMPEVCGRAAAVGSSRVEQQLDRKSLEHTQITDLAGTAGLTPPATPPHQIWKPLAPVALLGNTKGPKRSPSKVIQIDPRPLPANMSSSKATPPRPPAQPPGQPPVSIDHDYCLPPKEPPMGEGRRWNVKRQAGITIKPIERPEVDIVQPEEKRPKSKSAFRNSEQAASPPNRKRGRASVRYRVRSPSSDSSSSDSSSRSSSESRSRSPRRKRFRSRHSESSSSGSSSCSPPRRRRYSYSSSRSGSWSRSRSPQGRPAQRRRNGNGCYSPGHRQGYRFDARDGFQHDDTKHHKEKAIEERRVVYVGRIRGGMSRSELKERFSLYGEIEECTLHFRDHGDNYGFITYYNTKDAFNAIENGGKLRQPDELPFDLCFGGRRQFCKSSYADLDSNREYDPSPTRGKFDALDFDTLLKQAQKGLRR</sequence>
<evidence type="ECO:0000256" key="4">
    <source>
        <dbReference type="ARBA" id="ARBA00023015"/>
    </source>
</evidence>